<protein>
    <recommendedName>
        <fullName evidence="6">Ubiquitin-like protease family profile domain-containing protein</fullName>
    </recommendedName>
</protein>
<feature type="domain" description="Ubiquitin-like protease family profile" evidence="6">
    <location>
        <begin position="848"/>
        <end position="1014"/>
    </location>
</feature>
<name>A0ABP1RRV8_9HEXA</name>
<evidence type="ECO:0000313" key="8">
    <source>
        <dbReference type="Proteomes" id="UP001642540"/>
    </source>
</evidence>
<dbReference type="EMBL" id="CAXLJM020000103">
    <property type="protein sequence ID" value="CAL8134001.1"/>
    <property type="molecule type" value="Genomic_DNA"/>
</dbReference>
<comment type="similarity">
    <text evidence="1">Belongs to the peptidase C48 family.</text>
</comment>
<feature type="compositionally biased region" description="Basic and acidic residues" evidence="5">
    <location>
        <begin position="760"/>
        <end position="772"/>
    </location>
</feature>
<feature type="region of interest" description="Disordered" evidence="5">
    <location>
        <begin position="641"/>
        <end position="667"/>
    </location>
</feature>
<evidence type="ECO:0000256" key="2">
    <source>
        <dbReference type="ARBA" id="ARBA00022670"/>
    </source>
</evidence>
<dbReference type="PROSITE" id="PS50600">
    <property type="entry name" value="ULP_PROTEASE"/>
    <property type="match status" value="1"/>
</dbReference>
<dbReference type="Proteomes" id="UP001642540">
    <property type="component" value="Unassembled WGS sequence"/>
</dbReference>
<keyword evidence="4" id="KW-0788">Thiol protease</keyword>
<proteinExistence type="inferred from homology"/>
<dbReference type="Pfam" id="PF02902">
    <property type="entry name" value="Peptidase_C48"/>
    <property type="match status" value="1"/>
</dbReference>
<feature type="compositionally biased region" description="Low complexity" evidence="5">
    <location>
        <begin position="653"/>
        <end position="667"/>
    </location>
</feature>
<reference evidence="7 8" key="1">
    <citation type="submission" date="2024-08" db="EMBL/GenBank/DDBJ databases">
        <authorList>
            <person name="Cucini C."/>
            <person name="Frati F."/>
        </authorList>
    </citation>
    <scope>NUCLEOTIDE SEQUENCE [LARGE SCALE GENOMIC DNA]</scope>
</reference>
<evidence type="ECO:0000256" key="5">
    <source>
        <dbReference type="SAM" id="MobiDB-lite"/>
    </source>
</evidence>
<dbReference type="PANTHER" id="PTHR12606">
    <property type="entry name" value="SENTRIN/SUMO-SPECIFIC PROTEASE"/>
    <property type="match status" value="1"/>
</dbReference>
<keyword evidence="8" id="KW-1185">Reference proteome</keyword>
<dbReference type="SUPFAM" id="SSF57667">
    <property type="entry name" value="beta-beta-alpha zinc fingers"/>
    <property type="match status" value="1"/>
</dbReference>
<evidence type="ECO:0000256" key="3">
    <source>
        <dbReference type="ARBA" id="ARBA00022801"/>
    </source>
</evidence>
<accession>A0ABP1RRV8</accession>
<feature type="compositionally biased region" description="Basic and acidic residues" evidence="5">
    <location>
        <begin position="1"/>
        <end position="15"/>
    </location>
</feature>
<evidence type="ECO:0000256" key="4">
    <source>
        <dbReference type="ARBA" id="ARBA00022807"/>
    </source>
</evidence>
<gene>
    <name evidence="7" type="ORF">ODALV1_LOCUS25316</name>
</gene>
<dbReference type="Gene3D" id="3.40.395.10">
    <property type="entry name" value="Adenoviral Proteinase, Chain A"/>
    <property type="match status" value="1"/>
</dbReference>
<evidence type="ECO:0000256" key="1">
    <source>
        <dbReference type="ARBA" id="ARBA00005234"/>
    </source>
</evidence>
<feature type="region of interest" description="Disordered" evidence="5">
    <location>
        <begin position="58"/>
        <end position="89"/>
    </location>
</feature>
<dbReference type="InterPro" id="IPR003653">
    <property type="entry name" value="Peptidase_C48_C"/>
</dbReference>
<feature type="compositionally biased region" description="Basic residues" evidence="5">
    <location>
        <begin position="60"/>
        <end position="69"/>
    </location>
</feature>
<organism evidence="7 8">
    <name type="scientific">Orchesella dallaii</name>
    <dbReference type="NCBI Taxonomy" id="48710"/>
    <lineage>
        <taxon>Eukaryota</taxon>
        <taxon>Metazoa</taxon>
        <taxon>Ecdysozoa</taxon>
        <taxon>Arthropoda</taxon>
        <taxon>Hexapoda</taxon>
        <taxon>Collembola</taxon>
        <taxon>Entomobryomorpha</taxon>
        <taxon>Entomobryoidea</taxon>
        <taxon>Orchesellidae</taxon>
        <taxon>Orchesellinae</taxon>
        <taxon>Orchesella</taxon>
    </lineage>
</organism>
<feature type="region of interest" description="Disordered" evidence="5">
    <location>
        <begin position="760"/>
        <end position="781"/>
    </location>
</feature>
<dbReference type="PANTHER" id="PTHR12606:SF141">
    <property type="entry name" value="GH15225P-RELATED"/>
    <property type="match status" value="1"/>
</dbReference>
<feature type="compositionally biased region" description="Low complexity" evidence="5">
    <location>
        <begin position="17"/>
        <end position="26"/>
    </location>
</feature>
<keyword evidence="2" id="KW-0645">Protease</keyword>
<evidence type="ECO:0000313" key="7">
    <source>
        <dbReference type="EMBL" id="CAL8134001.1"/>
    </source>
</evidence>
<evidence type="ECO:0000259" key="6">
    <source>
        <dbReference type="PROSITE" id="PS50600"/>
    </source>
</evidence>
<sequence length="1046" mass="119167">MAGLKEQELSDRDEQVDSSPASSSNSDSDREHKVNTMNWMLGRLSTRTDGVAWRGMMVPHKTKERKGKKPTTGTKGSPLPNMTKDEGKREMKPGTAAANVHEIDHGSSWFPTSGPSISSSGSQAGHSMAVVDGRKRSVAAPTVPVVRASTPAKKFPPFGRPQTKPKRVTATVTYYTRDCSFCERFFYSEMAWQSHLVQSAHQNRVLRTREDWRNWTDATKECCVVILGKVPPQSLLGFLSHGRNQIVNFFDSTQDNAAKIVQFENDRSVSQLFYEVEQAPNVMIEGNQLLLIRGVDYLVDGSEDPNSKTEVDFDDFLAKTHEGPSTLLWSEFTEIYNEVISPKDDFLFVFSILERTRNIVELLDPSVKLGLFRHCYMKELAIYAFFPNLPPSCTTSGRIGHRRLAWQLQKAEIEVLNCNVETDEITLLDKQSGIEFCLICNPLQEQEGVVNELHKLLFTFDPRGKTMLIMLLYWIRQHGVKLLFKQRIGIEELQEIPEVLGLQWLCIFYLCQRGYLPTPREVISRPVEESVMSIGITRRSGAETWFPRDYDFVRGWRSNIMDMPVIRADGFVLDVLEMLQGFLEFCDSIDFKNFALNPIDVELLARNEVVKGMELQEDENMLKSCILAVCENEKKLVLDPKLSSPMKTSKNLDQSSPSSLTASATSLQDKKKRMMYSQACDILNPLSNNCGNLPVPLSSGLQPVRIGAERPGLGMMGDRQFQTSQMNNSVMNSINTLDFKQTSDPCVDTRWHWVIDMKSQGDNDNETREKAQKKSSGNVRATKNLKRKCTLDEEIAKKTGEKQTVIKVIDLEPPEPTQGMVDIVKQVKSNGSEADILAEICLLNGYSIRLTRRDLQTLLPEQKLNDNIINSYMGLIAMRSKKNDNFPKVFVFESYFYPKLIKEGYTCSLKRWTRKDDIFEYEMIIIPIHTSNHWTLACIDFRSKLVLHFDSSAVENDSKECLDALIRYISKETEGRKKTQLIRSEWLLENVEGFPKQSNDWDCGVFLCKTAELISRGAEISFAQKDMAYYRDIIMYELFKQKLMVT</sequence>
<dbReference type="InterPro" id="IPR036236">
    <property type="entry name" value="Znf_C2H2_sf"/>
</dbReference>
<feature type="region of interest" description="Disordered" evidence="5">
    <location>
        <begin position="1"/>
        <end position="36"/>
    </location>
</feature>
<comment type="caution">
    <text evidence="7">The sequence shown here is derived from an EMBL/GenBank/DDBJ whole genome shotgun (WGS) entry which is preliminary data.</text>
</comment>
<dbReference type="InterPro" id="IPR038765">
    <property type="entry name" value="Papain-like_cys_pep_sf"/>
</dbReference>
<keyword evidence="3" id="KW-0378">Hydrolase</keyword>
<dbReference type="SUPFAM" id="SSF54001">
    <property type="entry name" value="Cysteine proteinases"/>
    <property type="match status" value="1"/>
</dbReference>